<dbReference type="Proteomes" id="UP000236291">
    <property type="component" value="Unassembled WGS sequence"/>
</dbReference>
<reference evidence="1 2" key="2">
    <citation type="journal article" date="2017" name="Front. Plant Sci.">
        <title>Gene Classification and Mining of Molecular Markers Useful in Red Clover (Trifolium pratense) Breeding.</title>
        <authorList>
            <person name="Istvanek J."/>
            <person name="Dluhosova J."/>
            <person name="Dluhos P."/>
            <person name="Patkova L."/>
            <person name="Nedelnik J."/>
            <person name="Repkova J."/>
        </authorList>
    </citation>
    <scope>NUCLEOTIDE SEQUENCE [LARGE SCALE GENOMIC DNA]</scope>
    <source>
        <strain evidence="2">cv. Tatra</strain>
        <tissue evidence="1">Young leaves</tissue>
    </source>
</reference>
<name>A0A2K3KP00_TRIPR</name>
<reference evidence="1 2" key="1">
    <citation type="journal article" date="2014" name="Am. J. Bot.">
        <title>Genome assembly and annotation for red clover (Trifolium pratense; Fabaceae).</title>
        <authorList>
            <person name="Istvanek J."/>
            <person name="Jaros M."/>
            <person name="Krenek A."/>
            <person name="Repkova J."/>
        </authorList>
    </citation>
    <scope>NUCLEOTIDE SEQUENCE [LARGE SCALE GENOMIC DNA]</scope>
    <source>
        <strain evidence="2">cv. Tatra</strain>
        <tissue evidence="1">Young leaves</tissue>
    </source>
</reference>
<feature type="non-terminal residue" evidence="1">
    <location>
        <position position="1"/>
    </location>
</feature>
<dbReference type="EMBL" id="ASHM01220635">
    <property type="protein sequence ID" value="PNX68024.1"/>
    <property type="molecule type" value="Genomic_DNA"/>
</dbReference>
<comment type="caution">
    <text evidence="1">The sequence shown here is derived from an EMBL/GenBank/DDBJ whole genome shotgun (WGS) entry which is preliminary data.</text>
</comment>
<sequence length="39" mass="4461">VVVDGDDERFDAVQEYFLSIKTMQNYADAFLPEFSPATM</sequence>
<organism evidence="1 2">
    <name type="scientific">Trifolium pratense</name>
    <name type="common">Red clover</name>
    <dbReference type="NCBI Taxonomy" id="57577"/>
    <lineage>
        <taxon>Eukaryota</taxon>
        <taxon>Viridiplantae</taxon>
        <taxon>Streptophyta</taxon>
        <taxon>Embryophyta</taxon>
        <taxon>Tracheophyta</taxon>
        <taxon>Spermatophyta</taxon>
        <taxon>Magnoliopsida</taxon>
        <taxon>eudicotyledons</taxon>
        <taxon>Gunneridae</taxon>
        <taxon>Pentapetalae</taxon>
        <taxon>rosids</taxon>
        <taxon>fabids</taxon>
        <taxon>Fabales</taxon>
        <taxon>Fabaceae</taxon>
        <taxon>Papilionoideae</taxon>
        <taxon>50 kb inversion clade</taxon>
        <taxon>NPAAA clade</taxon>
        <taxon>Hologalegina</taxon>
        <taxon>IRL clade</taxon>
        <taxon>Trifolieae</taxon>
        <taxon>Trifolium</taxon>
    </lineage>
</organism>
<accession>A0A2K3KP00</accession>
<gene>
    <name evidence="1" type="ORF">L195_g063790</name>
</gene>
<evidence type="ECO:0000313" key="2">
    <source>
        <dbReference type="Proteomes" id="UP000236291"/>
    </source>
</evidence>
<protein>
    <submittedName>
        <fullName evidence="1">Uncharacterized protein</fullName>
    </submittedName>
</protein>
<evidence type="ECO:0000313" key="1">
    <source>
        <dbReference type="EMBL" id="PNX68024.1"/>
    </source>
</evidence>
<proteinExistence type="predicted"/>
<dbReference type="AlphaFoldDB" id="A0A2K3KP00"/>